<dbReference type="Pfam" id="PF01920">
    <property type="entry name" value="Prefoldin_2"/>
    <property type="match status" value="1"/>
</dbReference>
<dbReference type="SUPFAM" id="SSF46579">
    <property type="entry name" value="Prefoldin"/>
    <property type="match status" value="1"/>
</dbReference>
<evidence type="ECO:0000256" key="3">
    <source>
        <dbReference type="ARBA" id="ARBA00022803"/>
    </source>
</evidence>
<dbReference type="AlphaFoldDB" id="A0A8J2SKX6"/>
<keyword evidence="3 4" id="KW-0802">TPR repeat</keyword>
<dbReference type="InterPro" id="IPR002777">
    <property type="entry name" value="PFD_beta-like"/>
</dbReference>
<dbReference type="SUPFAM" id="SSF48452">
    <property type="entry name" value="TPR-like"/>
    <property type="match status" value="1"/>
</dbReference>
<comment type="caution">
    <text evidence="6">The sequence shown here is derived from an EMBL/GenBank/DDBJ whole genome shotgun (WGS) entry which is preliminary data.</text>
</comment>
<proteinExistence type="inferred from homology"/>
<dbReference type="SMART" id="SM00028">
    <property type="entry name" value="TPR"/>
    <property type="match status" value="3"/>
</dbReference>
<reference evidence="6" key="1">
    <citation type="submission" date="2021-11" db="EMBL/GenBank/DDBJ databases">
        <authorList>
            <consortium name="Genoscope - CEA"/>
            <person name="William W."/>
        </authorList>
    </citation>
    <scope>NUCLEOTIDE SEQUENCE</scope>
</reference>
<dbReference type="GO" id="GO:0006457">
    <property type="term" value="P:protein folding"/>
    <property type="evidence" value="ECO:0007669"/>
    <property type="project" value="InterPro"/>
</dbReference>
<comment type="similarity">
    <text evidence="1">Belongs to the prefoldin subunit beta family.</text>
</comment>
<dbReference type="Gene3D" id="1.10.287.370">
    <property type="match status" value="1"/>
</dbReference>
<name>A0A8J2SKX6_9STRA</name>
<evidence type="ECO:0000313" key="7">
    <source>
        <dbReference type="Proteomes" id="UP000789595"/>
    </source>
</evidence>
<sequence>MADDAEVDALKAAGNDAFKKGDFSGAVSNYDKAILLAPKNHLLYSNRSLAKHSAGDFVAAEADARKCLELAPDFMKGVYRLANAQLGQNDVDAAEDTVRKGLARDAENPELKKLVRVIKGRRDKAKRKAAVQAATGAADEARGASGVDEATKREAQQLAERVQQHERELRETQARLGALRRETARTQITKNEIDALEGNTEVYRSVGKMFLLSDKKGVGELLDGQMKRGEERTAQLTARAQFLDRRVREQTAEFQQLVKQATA</sequence>
<dbReference type="GO" id="GO:0051082">
    <property type="term" value="F:unfolded protein binding"/>
    <property type="evidence" value="ECO:0007669"/>
    <property type="project" value="InterPro"/>
</dbReference>
<dbReference type="PANTHER" id="PTHR22904">
    <property type="entry name" value="TPR REPEAT CONTAINING PROTEIN"/>
    <property type="match status" value="1"/>
</dbReference>
<protein>
    <submittedName>
        <fullName evidence="6">Uncharacterized protein</fullName>
    </submittedName>
</protein>
<dbReference type="GO" id="GO:0016272">
    <property type="term" value="C:prefoldin complex"/>
    <property type="evidence" value="ECO:0007669"/>
    <property type="project" value="InterPro"/>
</dbReference>
<dbReference type="PROSITE" id="PS50005">
    <property type="entry name" value="TPR"/>
    <property type="match status" value="1"/>
</dbReference>
<evidence type="ECO:0000256" key="4">
    <source>
        <dbReference type="PROSITE-ProRule" id="PRU00339"/>
    </source>
</evidence>
<keyword evidence="7" id="KW-1185">Reference proteome</keyword>
<accession>A0A8J2SKX6</accession>
<dbReference type="InterPro" id="IPR009053">
    <property type="entry name" value="Prefoldin"/>
</dbReference>
<feature type="repeat" description="TPR" evidence="4">
    <location>
        <begin position="7"/>
        <end position="40"/>
    </location>
</feature>
<evidence type="ECO:0000256" key="5">
    <source>
        <dbReference type="SAM" id="MobiDB-lite"/>
    </source>
</evidence>
<evidence type="ECO:0000256" key="2">
    <source>
        <dbReference type="ARBA" id="ARBA00022737"/>
    </source>
</evidence>
<evidence type="ECO:0000256" key="1">
    <source>
        <dbReference type="ARBA" id="ARBA00008045"/>
    </source>
</evidence>
<dbReference type="Proteomes" id="UP000789595">
    <property type="component" value="Unassembled WGS sequence"/>
</dbReference>
<dbReference type="PANTHER" id="PTHR22904:SF533">
    <property type="entry name" value="HSP70-HSP90 ORGANIZING PROTEIN 3"/>
    <property type="match status" value="1"/>
</dbReference>
<dbReference type="InterPro" id="IPR019734">
    <property type="entry name" value="TPR_rpt"/>
</dbReference>
<dbReference type="Gene3D" id="1.25.40.10">
    <property type="entry name" value="Tetratricopeptide repeat domain"/>
    <property type="match status" value="1"/>
</dbReference>
<keyword evidence="2" id="KW-0677">Repeat</keyword>
<feature type="region of interest" description="Disordered" evidence="5">
    <location>
        <begin position="131"/>
        <end position="151"/>
    </location>
</feature>
<dbReference type="GO" id="GO:0051879">
    <property type="term" value="F:Hsp90 protein binding"/>
    <property type="evidence" value="ECO:0007669"/>
    <property type="project" value="TreeGrafter"/>
</dbReference>
<dbReference type="InterPro" id="IPR011990">
    <property type="entry name" value="TPR-like_helical_dom_sf"/>
</dbReference>
<organism evidence="6 7">
    <name type="scientific">Pelagomonas calceolata</name>
    <dbReference type="NCBI Taxonomy" id="35677"/>
    <lineage>
        <taxon>Eukaryota</taxon>
        <taxon>Sar</taxon>
        <taxon>Stramenopiles</taxon>
        <taxon>Ochrophyta</taxon>
        <taxon>Pelagophyceae</taxon>
        <taxon>Pelagomonadales</taxon>
        <taxon>Pelagomonadaceae</taxon>
        <taxon>Pelagomonas</taxon>
    </lineage>
</organism>
<dbReference type="Pfam" id="PF14559">
    <property type="entry name" value="TPR_19"/>
    <property type="match status" value="1"/>
</dbReference>
<dbReference type="OrthoDB" id="2423701at2759"/>
<dbReference type="EMBL" id="CAKKNE010000004">
    <property type="protein sequence ID" value="CAH0374303.1"/>
    <property type="molecule type" value="Genomic_DNA"/>
</dbReference>
<gene>
    <name evidence="6" type="ORF">PECAL_4P15760</name>
</gene>
<evidence type="ECO:0000313" key="6">
    <source>
        <dbReference type="EMBL" id="CAH0374303.1"/>
    </source>
</evidence>